<evidence type="ECO:0000256" key="12">
    <source>
        <dbReference type="ARBA" id="ARBA00023180"/>
    </source>
</evidence>
<keyword evidence="11" id="KW-1015">Disulfide bond</keyword>
<dbReference type="Pfam" id="PF00777">
    <property type="entry name" value="Glyco_transf_29"/>
    <property type="match status" value="1"/>
</dbReference>
<evidence type="ECO:0000256" key="13">
    <source>
        <dbReference type="ARBA" id="ARBA00036348"/>
    </source>
</evidence>
<evidence type="ECO:0000256" key="14">
    <source>
        <dbReference type="ARBA" id="ARBA00039109"/>
    </source>
</evidence>
<dbReference type="GO" id="GO:0000139">
    <property type="term" value="C:Golgi membrane"/>
    <property type="evidence" value="ECO:0007669"/>
    <property type="project" value="UniProtKB-SubCell"/>
</dbReference>
<reference evidence="17" key="1">
    <citation type="journal article" date="2022" name="bioRxiv">
        <title>Sequencing and chromosome-scale assembly of the giantPleurodeles waltlgenome.</title>
        <authorList>
            <person name="Brown T."/>
            <person name="Elewa A."/>
            <person name="Iarovenko S."/>
            <person name="Subramanian E."/>
            <person name="Araus A.J."/>
            <person name="Petzold A."/>
            <person name="Susuki M."/>
            <person name="Suzuki K.-i.T."/>
            <person name="Hayashi T."/>
            <person name="Toyoda A."/>
            <person name="Oliveira C."/>
            <person name="Osipova E."/>
            <person name="Leigh N.D."/>
            <person name="Simon A."/>
            <person name="Yun M.H."/>
        </authorList>
    </citation>
    <scope>NUCLEOTIDE SEQUENCE</scope>
    <source>
        <strain evidence="17">20211129_DDA</strain>
        <tissue evidence="17">Liver</tissue>
    </source>
</reference>
<proteinExistence type="inferred from homology"/>
<dbReference type="Proteomes" id="UP001066276">
    <property type="component" value="Chromosome 7"/>
</dbReference>
<evidence type="ECO:0000256" key="2">
    <source>
        <dbReference type="ARBA" id="ARBA00004922"/>
    </source>
</evidence>
<evidence type="ECO:0000313" key="17">
    <source>
        <dbReference type="EMBL" id="KAJ1129099.1"/>
    </source>
</evidence>
<evidence type="ECO:0000256" key="5">
    <source>
        <dbReference type="ARBA" id="ARBA00022679"/>
    </source>
</evidence>
<evidence type="ECO:0000256" key="1">
    <source>
        <dbReference type="ARBA" id="ARBA00004323"/>
    </source>
</evidence>
<keyword evidence="9" id="KW-0333">Golgi apparatus</keyword>
<keyword evidence="6" id="KW-0812">Transmembrane</keyword>
<dbReference type="GO" id="GO:0001665">
    <property type="term" value="F:alpha-N-acetylgalactosaminide alpha-2,6-sialyltransferase activity"/>
    <property type="evidence" value="ECO:0007669"/>
    <property type="project" value="UniProtKB-EC"/>
</dbReference>
<evidence type="ECO:0000256" key="4">
    <source>
        <dbReference type="ARBA" id="ARBA00022676"/>
    </source>
</evidence>
<protein>
    <recommendedName>
        <fullName evidence="14">alpha-N-acetylgalactosaminide alpha-2,6-sialyltransferase</fullName>
        <ecNumber evidence="14">2.4.3.3</ecNumber>
    </recommendedName>
</protein>
<name>A0AAV7PPF9_PLEWA</name>
<evidence type="ECO:0000256" key="7">
    <source>
        <dbReference type="ARBA" id="ARBA00022968"/>
    </source>
</evidence>
<comment type="catalytic activity">
    <reaction evidence="13">
        <text>a beta-D-galactosyl-(1-&gt;3)-N-acetyl-alpha-D-galactosaminyl derivative + CMP-N-acetyl-beta-neuraminate = a beta-D-galactosyl-(1-&gt;3)-[N-acetyl-alpha-neuraminyl-(2-&gt;6)]-N-acetyl-alpha-D-galactosaminyl derivative + CMP + H(+)</text>
        <dbReference type="Rhea" id="RHEA:11136"/>
        <dbReference type="ChEBI" id="CHEBI:15378"/>
        <dbReference type="ChEBI" id="CHEBI:57812"/>
        <dbReference type="ChEBI" id="CHEBI:60377"/>
        <dbReference type="ChEBI" id="CHEBI:133470"/>
        <dbReference type="ChEBI" id="CHEBI:140764"/>
        <dbReference type="EC" id="2.4.3.3"/>
    </reaction>
    <physiologicalReaction direction="left-to-right" evidence="13">
        <dbReference type="Rhea" id="RHEA:11137"/>
    </physiologicalReaction>
</comment>
<keyword evidence="18" id="KW-1185">Reference proteome</keyword>
<evidence type="ECO:0000313" key="18">
    <source>
        <dbReference type="Proteomes" id="UP001066276"/>
    </source>
</evidence>
<dbReference type="InterPro" id="IPR001675">
    <property type="entry name" value="Glyco_trans_29"/>
</dbReference>
<dbReference type="Gene3D" id="3.90.1480.20">
    <property type="entry name" value="Glycosyl transferase family 29"/>
    <property type="match status" value="1"/>
</dbReference>
<evidence type="ECO:0000256" key="16">
    <source>
        <dbReference type="ARBA" id="ARBA00052285"/>
    </source>
</evidence>
<keyword evidence="8" id="KW-1133">Transmembrane helix</keyword>
<dbReference type="AlphaFoldDB" id="A0AAV7PPF9"/>
<dbReference type="EMBL" id="JANPWB010000011">
    <property type="protein sequence ID" value="KAJ1129099.1"/>
    <property type="molecule type" value="Genomic_DNA"/>
</dbReference>
<evidence type="ECO:0000256" key="15">
    <source>
        <dbReference type="ARBA" id="ARBA00050664"/>
    </source>
</evidence>
<comment type="caution">
    <text evidence="17">The sequence shown here is derived from an EMBL/GenBank/DDBJ whole genome shotgun (WGS) entry which is preliminary data.</text>
</comment>
<keyword evidence="7" id="KW-0735">Signal-anchor</keyword>
<comment type="pathway">
    <text evidence="2">Protein modification; protein glycosylation.</text>
</comment>
<keyword evidence="10" id="KW-0472">Membrane</keyword>
<dbReference type="PANTHER" id="PTHR45941">
    <property type="entry name" value="ALPHA-N-ACETYLGALACTOSAMINIDE ALPHA-2,6-SIALYLTRANSFERASE 2-LIKE-RELATED"/>
    <property type="match status" value="1"/>
</dbReference>
<evidence type="ECO:0000256" key="10">
    <source>
        <dbReference type="ARBA" id="ARBA00023136"/>
    </source>
</evidence>
<keyword evidence="5" id="KW-0808">Transferase</keyword>
<dbReference type="PANTHER" id="PTHR45941:SF2">
    <property type="entry name" value="ALPHA-N-ACETYLGALACTOSAMINIDE ALPHA-2,6-SIALYLTRANSFERASE 2-LIKE"/>
    <property type="match status" value="1"/>
</dbReference>
<dbReference type="EC" id="2.4.3.3" evidence="14"/>
<comment type="similarity">
    <text evidence="3">Belongs to the glycosyltransferase 29 family.</text>
</comment>
<evidence type="ECO:0000256" key="3">
    <source>
        <dbReference type="ARBA" id="ARBA00006003"/>
    </source>
</evidence>
<keyword evidence="4" id="KW-0328">Glycosyltransferase</keyword>
<comment type="subcellular location">
    <subcellularLocation>
        <location evidence="1">Golgi apparatus membrane</location>
        <topology evidence="1">Single-pass type II membrane protein</topology>
    </subcellularLocation>
</comment>
<gene>
    <name evidence="17" type="ORF">NDU88_007470</name>
</gene>
<comment type="catalytic activity">
    <reaction evidence="16">
        <text>a 3-O-[N-acetyl-alpha-D-galactosaminyl]-L-threonyl-[protein] + CMP-N-acetyl-beta-neuraminate = a 3-O-[N-acetyl-alpha-neuraminosyl-(2-&gt;6)-N-acetyl-alpha-D-galactosaminyl]-L-threonyl-[protein] + CMP + H(+)</text>
        <dbReference type="Rhea" id="RHEA:81643"/>
        <dbReference type="Rhea" id="RHEA-COMP:11689"/>
        <dbReference type="Rhea" id="RHEA-COMP:19720"/>
        <dbReference type="ChEBI" id="CHEBI:15378"/>
        <dbReference type="ChEBI" id="CHEBI:57812"/>
        <dbReference type="ChEBI" id="CHEBI:60377"/>
        <dbReference type="ChEBI" id="CHEBI:87075"/>
        <dbReference type="ChEBI" id="CHEBI:231970"/>
    </reaction>
    <physiologicalReaction direction="left-to-right" evidence="16">
        <dbReference type="Rhea" id="RHEA:81644"/>
    </physiologicalReaction>
</comment>
<keyword evidence="12" id="KW-0325">Glycoprotein</keyword>
<organism evidence="17 18">
    <name type="scientific">Pleurodeles waltl</name>
    <name type="common">Iberian ribbed newt</name>
    <dbReference type="NCBI Taxonomy" id="8319"/>
    <lineage>
        <taxon>Eukaryota</taxon>
        <taxon>Metazoa</taxon>
        <taxon>Chordata</taxon>
        <taxon>Craniata</taxon>
        <taxon>Vertebrata</taxon>
        <taxon>Euteleostomi</taxon>
        <taxon>Amphibia</taxon>
        <taxon>Batrachia</taxon>
        <taxon>Caudata</taxon>
        <taxon>Salamandroidea</taxon>
        <taxon>Salamandridae</taxon>
        <taxon>Pleurodelinae</taxon>
        <taxon>Pleurodeles</taxon>
    </lineage>
</organism>
<sequence length="69" mass="8444">MYKCRVRAYGFITPDYDNYSDHYYEKIKKKVHFYANHDFRLEMQLWQKLNDEGIVKLYQGPSEDRETTG</sequence>
<evidence type="ECO:0000256" key="11">
    <source>
        <dbReference type="ARBA" id="ARBA00023157"/>
    </source>
</evidence>
<comment type="catalytic activity">
    <reaction evidence="15">
        <text>a 3-O-[N-acetyl-alpha-neuraminyl-(2-&gt;3)-beta-D-galactosyl-(1-&gt;3)-N-acetyl-alpha-D-galactosaminyl]-L-threonyl-[protein] + CMP-N-acetyl-beta-neuraminate = a 3-O-{alpha-Neu5Ac-(2-&gt;3)-beta-D-Gal-(1-&gt;3)-[alpha-Neu5Ac-(2-&gt;6)]-alpha-D-GalNAc}-L-threonyl-[protein] + CMP + H(+)</text>
        <dbReference type="Rhea" id="RHEA:81659"/>
        <dbReference type="Rhea" id="RHEA-COMP:14417"/>
        <dbReference type="Rhea" id="RHEA-COMP:16763"/>
        <dbReference type="ChEBI" id="CHEBI:15378"/>
        <dbReference type="ChEBI" id="CHEBI:57812"/>
        <dbReference type="ChEBI" id="CHEBI:60377"/>
        <dbReference type="ChEBI" id="CHEBI:139598"/>
        <dbReference type="ChEBI" id="CHEBI:156398"/>
    </reaction>
    <physiologicalReaction direction="left-to-right" evidence="15">
        <dbReference type="Rhea" id="RHEA:81660"/>
    </physiologicalReaction>
</comment>
<evidence type="ECO:0000256" key="9">
    <source>
        <dbReference type="ARBA" id="ARBA00023034"/>
    </source>
</evidence>
<evidence type="ECO:0000256" key="6">
    <source>
        <dbReference type="ARBA" id="ARBA00022692"/>
    </source>
</evidence>
<dbReference type="InterPro" id="IPR038578">
    <property type="entry name" value="GT29-like_sf"/>
</dbReference>
<accession>A0AAV7PPF9</accession>
<evidence type="ECO:0000256" key="8">
    <source>
        <dbReference type="ARBA" id="ARBA00022989"/>
    </source>
</evidence>